<evidence type="ECO:0000313" key="3">
    <source>
        <dbReference type="EMBL" id="MCL1045589.1"/>
    </source>
</evidence>
<comment type="caution">
    <text evidence="3">The sequence shown here is derived from an EMBL/GenBank/DDBJ whole genome shotgun (WGS) entry which is preliminary data.</text>
</comment>
<evidence type="ECO:0000256" key="2">
    <source>
        <dbReference type="SAM" id="SignalP"/>
    </source>
</evidence>
<name>A0ABT0KP80_9GAMM</name>
<keyword evidence="4" id="KW-1185">Reference proteome</keyword>
<evidence type="ECO:0000313" key="4">
    <source>
        <dbReference type="Proteomes" id="UP001202134"/>
    </source>
</evidence>
<feature type="compositionally biased region" description="Low complexity" evidence="1">
    <location>
        <begin position="22"/>
        <end position="37"/>
    </location>
</feature>
<accession>A0ABT0KP80</accession>
<organism evidence="3 4">
    <name type="scientific">Shewanella electrodiphila</name>
    <dbReference type="NCBI Taxonomy" id="934143"/>
    <lineage>
        <taxon>Bacteria</taxon>
        <taxon>Pseudomonadati</taxon>
        <taxon>Pseudomonadota</taxon>
        <taxon>Gammaproteobacteria</taxon>
        <taxon>Alteromonadales</taxon>
        <taxon>Shewanellaceae</taxon>
        <taxon>Shewanella</taxon>
    </lineage>
</organism>
<evidence type="ECO:0000256" key="1">
    <source>
        <dbReference type="SAM" id="MobiDB-lite"/>
    </source>
</evidence>
<feature type="signal peptide" evidence="2">
    <location>
        <begin position="1"/>
        <end position="24"/>
    </location>
</feature>
<dbReference type="RefSeq" id="WP_102529641.1">
    <property type="nucleotide sequence ID" value="NZ_JAKIKU010000004.1"/>
</dbReference>
<proteinExistence type="predicted"/>
<dbReference type="EMBL" id="JAKIKU010000004">
    <property type="protein sequence ID" value="MCL1045589.1"/>
    <property type="molecule type" value="Genomic_DNA"/>
</dbReference>
<dbReference type="Proteomes" id="UP001202134">
    <property type="component" value="Unassembled WGS sequence"/>
</dbReference>
<protein>
    <recommendedName>
        <fullName evidence="5">Lipoprotein</fullName>
    </recommendedName>
</protein>
<feature type="chain" id="PRO_5045525832" description="Lipoprotein" evidence="2">
    <location>
        <begin position="25"/>
        <end position="288"/>
    </location>
</feature>
<reference evidence="3 4" key="1">
    <citation type="submission" date="2022-01" db="EMBL/GenBank/DDBJ databases">
        <title>Whole genome-based taxonomy of the Shewanellaceae.</title>
        <authorList>
            <person name="Martin-Rodriguez A.J."/>
        </authorList>
    </citation>
    <scope>NUCLEOTIDE SEQUENCE [LARGE SCALE GENOMIC DNA]</scope>
    <source>
        <strain evidence="3 4">DSM 24955</strain>
    </source>
</reference>
<dbReference type="PROSITE" id="PS51257">
    <property type="entry name" value="PROKAR_LIPOPROTEIN"/>
    <property type="match status" value="1"/>
</dbReference>
<feature type="region of interest" description="Disordered" evidence="1">
    <location>
        <begin position="22"/>
        <end position="42"/>
    </location>
</feature>
<keyword evidence="2" id="KW-0732">Signal</keyword>
<evidence type="ECO:0008006" key="5">
    <source>
        <dbReference type="Google" id="ProtNLM"/>
    </source>
</evidence>
<sequence length="288" mass="31581">MSINKLAVSTLVLSSLFISGCSSTSSTESATPTPETPNYTLSDQAKDAYAARVDGGWGLDSGLDNPIEKETPPNQPKYTIADQLKDAYAARIDSGWGLGGTPVNPIEHEKELPIYLEPTNPIEIEKELPIYHEPTNPIEKPDYGDTPEFGLYKVVYDADSGQLKIYDRSNQDATVAIITVEQGNDDNPTVVIRHGAMEDDNTYAIIKTEDGIAIDWDSPYTKIDNGFDGPLATDTVVALLNRPALTDQQVANVKARFNNPANKAQLNKQNINQLKKIKSQLNMPSQMR</sequence>
<gene>
    <name evidence="3" type="ORF">L2737_09650</name>
</gene>